<organism evidence="2 3">
    <name type="scientific">Talaromyces proteolyticus</name>
    <dbReference type="NCBI Taxonomy" id="1131652"/>
    <lineage>
        <taxon>Eukaryota</taxon>
        <taxon>Fungi</taxon>
        <taxon>Dikarya</taxon>
        <taxon>Ascomycota</taxon>
        <taxon>Pezizomycotina</taxon>
        <taxon>Eurotiomycetes</taxon>
        <taxon>Eurotiomycetidae</taxon>
        <taxon>Eurotiales</taxon>
        <taxon>Trichocomaceae</taxon>
        <taxon>Talaromyces</taxon>
        <taxon>Talaromyces sect. Bacilispori</taxon>
    </lineage>
</organism>
<name>A0AAD4KGA8_9EURO</name>
<proteinExistence type="predicted"/>
<gene>
    <name evidence="2" type="ORF">BGW36DRAFT_392209</name>
</gene>
<protein>
    <submittedName>
        <fullName evidence="2">Uncharacterized protein</fullName>
    </submittedName>
</protein>
<sequence length="467" mass="51385">MPEKADHDRSKSTTSTPSSSHTWRLQPGVYTPQEIVRALAPLINSVITRLGPDPPDAPISARQILIDGVLSSLSIDTPQATMPISPAVTDLSRREMASQAVRIGETLIRWAYEEPVQETTITLRSRCDGHVWTPAAASLLRGSRSDNLQMQLYNEWQNQLILLRDALLPFVNFEDVQLVIRPHSDDDGSRGLRSFELLRERFMLQCLTKIIEQTTIVDVAKAFTAPDLPSGGFAIQYSEGLILPAYLSGCASLHLLQYHPARIDDGAVDLLFVYEYDDYYSAPRTEIGDSLGLIPAGVWPPALHSSRQLASQRSAIPSSLISLPAPSDPCLRYLKLELELDSFISVSIDLGQITRGRRYAYHVHNQAEEAVVSNPASSSTSTGLSKPSFLHNAADVLKQPHLVSSTKDGWHVISATDPIIRLALLGKLYPENVITLSEKQPARSAEAIGKGYGPRFIIYGGDWESVS</sequence>
<evidence type="ECO:0000313" key="2">
    <source>
        <dbReference type="EMBL" id="KAH8688811.1"/>
    </source>
</evidence>
<feature type="compositionally biased region" description="Basic and acidic residues" evidence="1">
    <location>
        <begin position="1"/>
        <end position="11"/>
    </location>
</feature>
<accession>A0AAD4KGA8</accession>
<dbReference type="EMBL" id="JAJTJA010000017">
    <property type="protein sequence ID" value="KAH8688811.1"/>
    <property type="molecule type" value="Genomic_DNA"/>
</dbReference>
<dbReference type="AlphaFoldDB" id="A0AAD4KGA8"/>
<keyword evidence="3" id="KW-1185">Reference proteome</keyword>
<comment type="caution">
    <text evidence="2">The sequence shown here is derived from an EMBL/GenBank/DDBJ whole genome shotgun (WGS) entry which is preliminary data.</text>
</comment>
<evidence type="ECO:0000256" key="1">
    <source>
        <dbReference type="SAM" id="MobiDB-lite"/>
    </source>
</evidence>
<feature type="region of interest" description="Disordered" evidence="1">
    <location>
        <begin position="1"/>
        <end position="25"/>
    </location>
</feature>
<dbReference type="RefSeq" id="XP_046065283.1">
    <property type="nucleotide sequence ID" value="XM_046217671.1"/>
</dbReference>
<evidence type="ECO:0000313" key="3">
    <source>
        <dbReference type="Proteomes" id="UP001201262"/>
    </source>
</evidence>
<feature type="compositionally biased region" description="Low complexity" evidence="1">
    <location>
        <begin position="12"/>
        <end position="22"/>
    </location>
</feature>
<dbReference type="GeneID" id="70247958"/>
<reference evidence="2" key="1">
    <citation type="submission" date="2021-12" db="EMBL/GenBank/DDBJ databases">
        <title>Convergent genome expansion in fungi linked to evolution of root-endophyte symbiosis.</title>
        <authorList>
            <consortium name="DOE Joint Genome Institute"/>
            <person name="Ke Y.-H."/>
            <person name="Bonito G."/>
            <person name="Liao H.-L."/>
            <person name="Looney B."/>
            <person name="Rojas-Flechas A."/>
            <person name="Nash J."/>
            <person name="Hameed K."/>
            <person name="Schadt C."/>
            <person name="Martin F."/>
            <person name="Crous P.W."/>
            <person name="Miettinen O."/>
            <person name="Magnuson J.K."/>
            <person name="Labbe J."/>
            <person name="Jacobson D."/>
            <person name="Doktycz M.J."/>
            <person name="Veneault-Fourrey C."/>
            <person name="Kuo A."/>
            <person name="Mondo S."/>
            <person name="Calhoun S."/>
            <person name="Riley R."/>
            <person name="Ohm R."/>
            <person name="LaButti K."/>
            <person name="Andreopoulos B."/>
            <person name="Pangilinan J."/>
            <person name="Nolan M."/>
            <person name="Tritt A."/>
            <person name="Clum A."/>
            <person name="Lipzen A."/>
            <person name="Daum C."/>
            <person name="Barry K."/>
            <person name="Grigoriev I.V."/>
            <person name="Vilgalys R."/>
        </authorList>
    </citation>
    <scope>NUCLEOTIDE SEQUENCE</scope>
    <source>
        <strain evidence="2">PMI_201</strain>
    </source>
</reference>
<dbReference type="Proteomes" id="UP001201262">
    <property type="component" value="Unassembled WGS sequence"/>
</dbReference>